<dbReference type="InterPro" id="IPR000835">
    <property type="entry name" value="HTH_MarR-typ"/>
</dbReference>
<dbReference type="Proteomes" id="UP000027432">
    <property type="component" value="Unassembled WGS sequence"/>
</dbReference>
<keyword evidence="4" id="KW-0804">Transcription</keyword>
<dbReference type="PANTHER" id="PTHR34294">
    <property type="entry name" value="TRANSCRIPTIONAL REGULATOR-RELATED"/>
    <property type="match status" value="1"/>
</dbReference>
<dbReference type="InterPro" id="IPR007324">
    <property type="entry name" value="Sugar-bd_dom_put"/>
</dbReference>
<evidence type="ECO:0000256" key="4">
    <source>
        <dbReference type="ARBA" id="ARBA00023163"/>
    </source>
</evidence>
<dbReference type="Gene3D" id="1.10.10.10">
    <property type="entry name" value="Winged helix-like DNA-binding domain superfamily/Winged helix DNA-binding domain"/>
    <property type="match status" value="1"/>
</dbReference>
<dbReference type="PANTHER" id="PTHR34294:SF1">
    <property type="entry name" value="TRANSCRIPTIONAL REGULATOR LSRR"/>
    <property type="match status" value="1"/>
</dbReference>
<feature type="domain" description="HTH marR-type" evidence="6">
    <location>
        <begin position="21"/>
        <end position="59"/>
    </location>
</feature>
<evidence type="ECO:0000259" key="5">
    <source>
        <dbReference type="Pfam" id="PF04198"/>
    </source>
</evidence>
<dbReference type="EMBL" id="AUND01000038">
    <property type="protein sequence ID" value="KEO51465.1"/>
    <property type="molecule type" value="Genomic_DNA"/>
</dbReference>
<dbReference type="SUPFAM" id="SSF100950">
    <property type="entry name" value="NagB/RpiA/CoA transferase-like"/>
    <property type="match status" value="1"/>
</dbReference>
<proteinExistence type="inferred from homology"/>
<dbReference type="Pfam" id="PF12802">
    <property type="entry name" value="MarR_2"/>
    <property type="match status" value="1"/>
</dbReference>
<accession>A0A074J6C5</accession>
<evidence type="ECO:0000259" key="6">
    <source>
        <dbReference type="Pfam" id="PF12802"/>
    </source>
</evidence>
<dbReference type="SUPFAM" id="SSF88659">
    <property type="entry name" value="Sigma3 and sigma4 domains of RNA polymerase sigma factors"/>
    <property type="match status" value="1"/>
</dbReference>
<evidence type="ECO:0000313" key="8">
    <source>
        <dbReference type="Proteomes" id="UP000027432"/>
    </source>
</evidence>
<dbReference type="Pfam" id="PF04198">
    <property type="entry name" value="Sugar-bind"/>
    <property type="match status" value="1"/>
</dbReference>
<dbReference type="STRING" id="1353537.TP2_11260"/>
<keyword evidence="8" id="KW-1185">Reference proteome</keyword>
<reference evidence="7 8" key="1">
    <citation type="submission" date="2013-07" db="EMBL/GenBank/DDBJ databases">
        <title>Thioclava pacifica DSM 10166 Genome Sequencing.</title>
        <authorList>
            <person name="Lai Q."/>
            <person name="Shao Z."/>
        </authorList>
    </citation>
    <scope>NUCLEOTIDE SEQUENCE [LARGE SCALE GENOMIC DNA]</scope>
    <source>
        <strain evidence="7 8">DSM 10166</strain>
    </source>
</reference>
<feature type="domain" description="Sugar-binding" evidence="5">
    <location>
        <begin position="64"/>
        <end position="318"/>
    </location>
</feature>
<evidence type="ECO:0000256" key="1">
    <source>
        <dbReference type="ARBA" id="ARBA00010466"/>
    </source>
</evidence>
<evidence type="ECO:0000256" key="2">
    <source>
        <dbReference type="ARBA" id="ARBA00023015"/>
    </source>
</evidence>
<evidence type="ECO:0000256" key="3">
    <source>
        <dbReference type="ARBA" id="ARBA00023125"/>
    </source>
</evidence>
<dbReference type="GO" id="GO:0003677">
    <property type="term" value="F:DNA binding"/>
    <property type="evidence" value="ECO:0007669"/>
    <property type="project" value="UniProtKB-KW"/>
</dbReference>
<gene>
    <name evidence="7" type="ORF">TP2_11260</name>
</gene>
<dbReference type="Gene3D" id="3.40.50.1360">
    <property type="match status" value="1"/>
</dbReference>
<protein>
    <submittedName>
        <fullName evidence="7">Uncharacterized protein</fullName>
    </submittedName>
</protein>
<comment type="caution">
    <text evidence="7">The sequence shown here is derived from an EMBL/GenBank/DDBJ whole genome shotgun (WGS) entry which is preliminary data.</text>
</comment>
<dbReference type="InterPro" id="IPR037171">
    <property type="entry name" value="NagB/RpiA_transferase-like"/>
</dbReference>
<comment type="similarity">
    <text evidence="1">Belongs to the SorC transcriptional regulatory family.</text>
</comment>
<keyword evidence="3" id="KW-0238">DNA-binding</keyword>
<name>A0A074J6C5_9RHOB</name>
<dbReference type="InterPro" id="IPR013324">
    <property type="entry name" value="RNA_pol_sigma_r3/r4-like"/>
</dbReference>
<dbReference type="GO" id="GO:0030246">
    <property type="term" value="F:carbohydrate binding"/>
    <property type="evidence" value="ECO:0007669"/>
    <property type="project" value="InterPro"/>
</dbReference>
<keyword evidence="2" id="KW-0805">Transcription regulation</keyword>
<dbReference type="AlphaFoldDB" id="A0A074J6C5"/>
<dbReference type="InterPro" id="IPR036388">
    <property type="entry name" value="WH-like_DNA-bd_sf"/>
</dbReference>
<evidence type="ECO:0000313" key="7">
    <source>
        <dbReference type="EMBL" id="KEO51465.1"/>
    </source>
</evidence>
<dbReference type="OrthoDB" id="7065657at2"/>
<dbReference type="eggNOG" id="COG2390">
    <property type="taxonomic scope" value="Bacteria"/>
</dbReference>
<dbReference type="InterPro" id="IPR051054">
    <property type="entry name" value="SorC_transcr_regulators"/>
</dbReference>
<sequence>MKKPLSDPEESATDEAARAAWLYYVGGLTQDQIATELGVSRQRAQRLVSKAMTEGLIHVRLEHRIAGCLALEAELKRRFDLKTVRVAPRLGEGADPTHAIAPVAASVMERFLRQPEPQTIALGTGRALRAMVEELPKINCEHHKLVSLIGNISPDGTASNYDVIMRAADKLNARHYPMPLPVLLDDPEIRRSFYALPQLKIVALLAAEADVTFVGVGQMTESAPLYVDGFISAEDLREERALGAVGEIASWCFDSEGRYLESRLSRRVGGLRPGGREGAHTIGIAAGPEKVTPLRAALKGRLLNGLVTSEETVEALLA</sequence>
<organism evidence="7 8">
    <name type="scientific">Thioclava pacifica DSM 10166</name>
    <dbReference type="NCBI Taxonomy" id="1353537"/>
    <lineage>
        <taxon>Bacteria</taxon>
        <taxon>Pseudomonadati</taxon>
        <taxon>Pseudomonadota</taxon>
        <taxon>Alphaproteobacteria</taxon>
        <taxon>Rhodobacterales</taxon>
        <taxon>Paracoccaceae</taxon>
        <taxon>Thioclava</taxon>
    </lineage>
</organism>